<feature type="transmembrane region" description="Helical" evidence="10">
    <location>
        <begin position="157"/>
        <end position="180"/>
    </location>
</feature>
<name>L2GXY8_VAVCU</name>
<dbReference type="VEuPathDB" id="MicrosporidiaDB:VCUG_00268"/>
<dbReference type="InterPro" id="IPR039859">
    <property type="entry name" value="PFA4/ZDH16/20/ERF2-like"/>
</dbReference>
<evidence type="ECO:0000256" key="2">
    <source>
        <dbReference type="ARBA" id="ARBA00022679"/>
    </source>
</evidence>
<dbReference type="Pfam" id="PF01529">
    <property type="entry name" value="DHHC"/>
    <property type="match status" value="1"/>
</dbReference>
<dbReference type="FunCoup" id="L2GXY8">
    <property type="interactions" value="78"/>
</dbReference>
<dbReference type="GO" id="GO:0016020">
    <property type="term" value="C:membrane"/>
    <property type="evidence" value="ECO:0007669"/>
    <property type="project" value="UniProtKB-SubCell"/>
</dbReference>
<dbReference type="GO" id="GO:0006612">
    <property type="term" value="P:protein targeting to membrane"/>
    <property type="evidence" value="ECO:0007669"/>
    <property type="project" value="TreeGrafter"/>
</dbReference>
<evidence type="ECO:0000256" key="5">
    <source>
        <dbReference type="ARBA" id="ARBA00023136"/>
    </source>
</evidence>
<dbReference type="GeneID" id="19878158"/>
<dbReference type="EC" id="2.3.1.225" evidence="10"/>
<dbReference type="OrthoDB" id="9909019at2759"/>
<evidence type="ECO:0000256" key="9">
    <source>
        <dbReference type="ARBA" id="ARBA00048048"/>
    </source>
</evidence>
<keyword evidence="6" id="KW-0564">Palmitate</keyword>
<comment type="subcellular location">
    <subcellularLocation>
        <location evidence="1">Membrane</location>
        <topology evidence="1">Multi-pass membrane protein</topology>
    </subcellularLocation>
</comment>
<dbReference type="PANTHER" id="PTHR22883:SF147">
    <property type="entry name" value="PALMITOYLTRANSFERASE"/>
    <property type="match status" value="1"/>
</dbReference>
<dbReference type="AlphaFoldDB" id="L2GXY8"/>
<dbReference type="PROSITE" id="PS50216">
    <property type="entry name" value="DHHC"/>
    <property type="match status" value="1"/>
</dbReference>
<dbReference type="Proteomes" id="UP000011081">
    <property type="component" value="Unassembled WGS sequence"/>
</dbReference>
<dbReference type="PANTHER" id="PTHR22883">
    <property type="entry name" value="ZINC FINGER DHHC DOMAIN CONTAINING PROTEIN"/>
    <property type="match status" value="1"/>
</dbReference>
<dbReference type="GO" id="GO:0005783">
    <property type="term" value="C:endoplasmic reticulum"/>
    <property type="evidence" value="ECO:0007669"/>
    <property type="project" value="TreeGrafter"/>
</dbReference>
<comment type="catalytic activity">
    <reaction evidence="9 10">
        <text>L-cysteinyl-[protein] + hexadecanoyl-CoA = S-hexadecanoyl-L-cysteinyl-[protein] + CoA</text>
        <dbReference type="Rhea" id="RHEA:36683"/>
        <dbReference type="Rhea" id="RHEA-COMP:10131"/>
        <dbReference type="Rhea" id="RHEA-COMP:11032"/>
        <dbReference type="ChEBI" id="CHEBI:29950"/>
        <dbReference type="ChEBI" id="CHEBI:57287"/>
        <dbReference type="ChEBI" id="CHEBI:57379"/>
        <dbReference type="ChEBI" id="CHEBI:74151"/>
        <dbReference type="EC" id="2.3.1.225"/>
    </reaction>
</comment>
<feature type="domain" description="Palmitoyltransferase DHHC" evidence="11">
    <location>
        <begin position="111"/>
        <end position="239"/>
    </location>
</feature>
<comment type="similarity">
    <text evidence="10">Belongs to the DHHC palmitoyltransferase family.</text>
</comment>
<gene>
    <name evidence="12" type="ORF">VCUG_00268</name>
</gene>
<dbReference type="EMBL" id="GL877406">
    <property type="protein sequence ID" value="ELA48227.1"/>
    <property type="molecule type" value="Genomic_DNA"/>
</dbReference>
<dbReference type="HOGENOM" id="CLU_027721_3_0_1"/>
<evidence type="ECO:0000256" key="3">
    <source>
        <dbReference type="ARBA" id="ARBA00022692"/>
    </source>
</evidence>
<sequence length="332" mass="39045">MNAMVETDSKRLIIKGLVSSLLPFTLIYFYFTVIKVLCVDTLRFNGTSLYVYLTYTMLLSYIIINYVRVLNDNKVTTFDRFPFTYHDISRDKRIDASMAVKEQVINKQVKDKIVCAHCFVYKPPRSTHCKECGRCFLKRVSHCYFMETCVGFHNQKFFVLFLISLLVHNAFIIIAFIIALKTVPLYRMVAQKQNQEYRLVFREHFIISVIVAFVEIPPSLWFLVFHLYLILRNETNLERKALNLYRMGSNALDYIFTQGLITLNTPNLSRNIANPYFLNFRKNFREVFGDNIWEWALPTYSTKGNGTEFEMNYAEEELKAKTLTPAIPEQFE</sequence>
<evidence type="ECO:0000256" key="1">
    <source>
        <dbReference type="ARBA" id="ARBA00004141"/>
    </source>
</evidence>
<reference evidence="13" key="1">
    <citation type="submission" date="2011-03" db="EMBL/GenBank/DDBJ databases">
        <title>The genome sequence of Vavraia culicis strain floridensis.</title>
        <authorList>
            <consortium name="The Broad Institute Genome Sequencing Platform"/>
            <person name="Cuomo C."/>
            <person name="Becnel J."/>
            <person name="Sanscrainte N."/>
            <person name="Young S.K."/>
            <person name="Zeng Q."/>
            <person name="Gargeya S."/>
            <person name="Fitzgerald M."/>
            <person name="Haas B."/>
            <person name="Abouelleil A."/>
            <person name="Alvarado L."/>
            <person name="Arachchi H.M."/>
            <person name="Berlin A."/>
            <person name="Chapman S.B."/>
            <person name="Gearin G."/>
            <person name="Goldberg J."/>
            <person name="Griggs A."/>
            <person name="Gujja S."/>
            <person name="Hansen M."/>
            <person name="Heiman D."/>
            <person name="Howarth C."/>
            <person name="Larimer J."/>
            <person name="Lui A."/>
            <person name="MacDonald P.J.P."/>
            <person name="McCowen C."/>
            <person name="Montmayeur A."/>
            <person name="Murphy C."/>
            <person name="Neiman D."/>
            <person name="Pearson M."/>
            <person name="Priest M."/>
            <person name="Roberts A."/>
            <person name="Saif S."/>
            <person name="Shea T."/>
            <person name="Sisk P."/>
            <person name="Stolte C."/>
            <person name="Sykes S."/>
            <person name="Wortman J."/>
            <person name="Nusbaum C."/>
            <person name="Birren B."/>
        </authorList>
    </citation>
    <scope>NUCLEOTIDE SEQUENCE [LARGE SCALE GENOMIC DNA]</scope>
    <source>
        <strain evidence="13">floridensis</strain>
    </source>
</reference>
<keyword evidence="3 10" id="KW-0812">Transmembrane</keyword>
<keyword evidence="5 10" id="KW-0472">Membrane</keyword>
<feature type="transmembrane region" description="Helical" evidence="10">
    <location>
        <begin position="205"/>
        <end position="231"/>
    </location>
</feature>
<evidence type="ECO:0000313" key="13">
    <source>
        <dbReference type="Proteomes" id="UP000011081"/>
    </source>
</evidence>
<dbReference type="InterPro" id="IPR001594">
    <property type="entry name" value="Palmitoyltrfase_DHHC"/>
</dbReference>
<protein>
    <recommendedName>
        <fullName evidence="10">Palmitoyltransferase</fullName>
        <ecNumber evidence="10">2.3.1.225</ecNumber>
    </recommendedName>
</protein>
<evidence type="ECO:0000256" key="6">
    <source>
        <dbReference type="ARBA" id="ARBA00023139"/>
    </source>
</evidence>
<evidence type="ECO:0000256" key="4">
    <source>
        <dbReference type="ARBA" id="ARBA00022989"/>
    </source>
</evidence>
<keyword evidence="4 10" id="KW-1133">Transmembrane helix</keyword>
<dbReference type="OMA" id="YHDISRD"/>
<evidence type="ECO:0000259" key="11">
    <source>
        <dbReference type="Pfam" id="PF01529"/>
    </source>
</evidence>
<dbReference type="GO" id="GO:0019706">
    <property type="term" value="F:protein-cysteine S-palmitoyltransferase activity"/>
    <property type="evidence" value="ECO:0007669"/>
    <property type="project" value="UniProtKB-EC"/>
</dbReference>
<keyword evidence="2 10" id="KW-0808">Transferase</keyword>
<evidence type="ECO:0000256" key="7">
    <source>
        <dbReference type="ARBA" id="ARBA00023288"/>
    </source>
</evidence>
<keyword evidence="8 10" id="KW-0012">Acyltransferase</keyword>
<keyword evidence="13" id="KW-1185">Reference proteome</keyword>
<evidence type="ECO:0000256" key="10">
    <source>
        <dbReference type="RuleBase" id="RU079119"/>
    </source>
</evidence>
<proteinExistence type="inferred from homology"/>
<organism evidence="12 13">
    <name type="scientific">Vavraia culicis (isolate floridensis)</name>
    <name type="common">Microsporidian parasite</name>
    <dbReference type="NCBI Taxonomy" id="948595"/>
    <lineage>
        <taxon>Eukaryota</taxon>
        <taxon>Fungi</taxon>
        <taxon>Fungi incertae sedis</taxon>
        <taxon>Microsporidia</taxon>
        <taxon>Pleistophoridae</taxon>
        <taxon>Vavraia</taxon>
    </lineage>
</organism>
<dbReference type="GO" id="GO:0005794">
    <property type="term" value="C:Golgi apparatus"/>
    <property type="evidence" value="ECO:0007669"/>
    <property type="project" value="TreeGrafter"/>
</dbReference>
<feature type="transmembrane region" description="Helical" evidence="10">
    <location>
        <begin position="12"/>
        <end position="37"/>
    </location>
</feature>
<keyword evidence="7" id="KW-0449">Lipoprotein</keyword>
<dbReference type="InParanoid" id="L2GXY8"/>
<evidence type="ECO:0000313" key="12">
    <source>
        <dbReference type="EMBL" id="ELA48227.1"/>
    </source>
</evidence>
<evidence type="ECO:0000256" key="8">
    <source>
        <dbReference type="ARBA" id="ARBA00023315"/>
    </source>
</evidence>
<dbReference type="RefSeq" id="XP_008073288.1">
    <property type="nucleotide sequence ID" value="XM_008075097.1"/>
</dbReference>
<feature type="transmembrane region" description="Helical" evidence="10">
    <location>
        <begin position="49"/>
        <end position="67"/>
    </location>
</feature>
<comment type="domain">
    <text evidence="10">The DHHC domain is required for palmitoyltransferase activity.</text>
</comment>
<accession>L2GXY8</accession>